<feature type="compositionally biased region" description="Low complexity" evidence="14">
    <location>
        <begin position="1441"/>
        <end position="1455"/>
    </location>
</feature>
<feature type="compositionally biased region" description="Low complexity" evidence="14">
    <location>
        <begin position="456"/>
        <end position="467"/>
    </location>
</feature>
<comment type="subcellular location">
    <subcellularLocation>
        <location evidence="2">Membrane</location>
        <topology evidence="2">Single-pass membrane protein</topology>
    </subcellularLocation>
</comment>
<dbReference type="InterPro" id="IPR011009">
    <property type="entry name" value="Kinase-like_dom_sf"/>
</dbReference>
<dbReference type="EC" id="4.6.1.2" evidence="3 12"/>
<evidence type="ECO:0000256" key="2">
    <source>
        <dbReference type="ARBA" id="ARBA00004167"/>
    </source>
</evidence>
<evidence type="ECO:0000256" key="12">
    <source>
        <dbReference type="RuleBase" id="RU003431"/>
    </source>
</evidence>
<accession>A0A453Z0C3</accession>
<evidence type="ECO:0000313" key="16">
    <source>
        <dbReference type="EnsemblMetazoa" id="AGAP029626-PA"/>
    </source>
</evidence>
<dbReference type="FunCoup" id="A0A453Z0C3">
    <property type="interactions" value="192"/>
</dbReference>
<dbReference type="GO" id="GO:0006182">
    <property type="term" value="P:cGMP biosynthetic process"/>
    <property type="evidence" value="ECO:0000318"/>
    <property type="project" value="GO_Central"/>
</dbReference>
<dbReference type="PANTHER" id="PTHR11920:SF462">
    <property type="entry name" value="GUANYLATE CYCLASE"/>
    <property type="match status" value="1"/>
</dbReference>
<evidence type="ECO:0000256" key="9">
    <source>
        <dbReference type="ARBA" id="ARBA00023239"/>
    </source>
</evidence>
<evidence type="ECO:0000256" key="14">
    <source>
        <dbReference type="SAM" id="MobiDB-lite"/>
    </source>
</evidence>
<feature type="compositionally biased region" description="Gly residues" evidence="14">
    <location>
        <begin position="1687"/>
        <end position="1698"/>
    </location>
</feature>
<keyword evidence="4 15" id="KW-0812">Transmembrane</keyword>
<dbReference type="PROSITE" id="PS50125">
    <property type="entry name" value="GUANYLATE_CYCLASE_2"/>
    <property type="match status" value="1"/>
</dbReference>
<dbReference type="EMBL" id="AAAB01008799">
    <property type="status" value="NOT_ANNOTATED_CDS"/>
    <property type="molecule type" value="Genomic_DNA"/>
</dbReference>
<feature type="region of interest" description="Disordered" evidence="14">
    <location>
        <begin position="443"/>
        <end position="488"/>
    </location>
</feature>
<dbReference type="GO" id="GO:0005886">
    <property type="term" value="C:plasma membrane"/>
    <property type="evidence" value="ECO:0000318"/>
    <property type="project" value="GO_Central"/>
</dbReference>
<dbReference type="SUPFAM" id="SSF55073">
    <property type="entry name" value="Nucleotide cyclase"/>
    <property type="match status" value="1"/>
</dbReference>
<reference evidence="16 17" key="2">
    <citation type="journal article" date="2004" name="Trends Parasitol.">
        <title>The Anopheles gambiae genome: an update.</title>
        <authorList>
            <person name="Mongin E."/>
            <person name="Louis C."/>
            <person name="Holt R.A."/>
            <person name="Birney E."/>
            <person name="Collins F.H."/>
        </authorList>
    </citation>
    <scope>NUCLEOTIDE SEQUENCE [LARGE SCALE GENOMIC DNA]</scope>
    <source>
        <strain evidence="16 17">PEST</strain>
    </source>
</reference>
<keyword evidence="8" id="KW-0325">Glycoprotein</keyword>
<feature type="region of interest" description="Disordered" evidence="14">
    <location>
        <begin position="57"/>
        <end position="101"/>
    </location>
</feature>
<dbReference type="Pfam" id="PF07714">
    <property type="entry name" value="PK_Tyr_Ser-Thr"/>
    <property type="match status" value="1"/>
</dbReference>
<evidence type="ECO:0000256" key="11">
    <source>
        <dbReference type="RuleBase" id="RU000405"/>
    </source>
</evidence>
<keyword evidence="5" id="KW-0547">Nucleotide-binding</keyword>
<dbReference type="GO" id="GO:0035556">
    <property type="term" value="P:intracellular signal transduction"/>
    <property type="evidence" value="ECO:0007669"/>
    <property type="project" value="InterPro"/>
</dbReference>
<feature type="compositionally biased region" description="Basic and acidic residues" evidence="14">
    <location>
        <begin position="551"/>
        <end position="560"/>
    </location>
</feature>
<keyword evidence="9 11" id="KW-0456">Lyase</keyword>
<dbReference type="PROSITE" id="PS50011">
    <property type="entry name" value="PROTEIN_KINASE_DOM"/>
    <property type="match status" value="1"/>
</dbReference>
<dbReference type="GO" id="GO:0004383">
    <property type="term" value="F:guanylate cyclase activity"/>
    <property type="evidence" value="ECO:0000318"/>
    <property type="project" value="GO_Central"/>
</dbReference>
<dbReference type="InterPro" id="IPR001245">
    <property type="entry name" value="Ser-Thr/Tyr_kinase_cat_dom"/>
</dbReference>
<evidence type="ECO:0000256" key="4">
    <source>
        <dbReference type="ARBA" id="ARBA00022692"/>
    </source>
</evidence>
<dbReference type="InParanoid" id="A0A453Z0C3"/>
<evidence type="ECO:0000256" key="8">
    <source>
        <dbReference type="ARBA" id="ARBA00023180"/>
    </source>
</evidence>
<evidence type="ECO:0000256" key="3">
    <source>
        <dbReference type="ARBA" id="ARBA00012202"/>
    </source>
</evidence>
<evidence type="ECO:0000256" key="13">
    <source>
        <dbReference type="SAM" id="Coils"/>
    </source>
</evidence>
<dbReference type="InterPro" id="IPR001054">
    <property type="entry name" value="A/G_cyclase"/>
</dbReference>
<comment type="catalytic activity">
    <reaction evidence="1 12">
        <text>GTP = 3',5'-cyclic GMP + diphosphate</text>
        <dbReference type="Rhea" id="RHEA:13665"/>
        <dbReference type="ChEBI" id="CHEBI:33019"/>
        <dbReference type="ChEBI" id="CHEBI:37565"/>
        <dbReference type="ChEBI" id="CHEBI:57746"/>
        <dbReference type="EC" id="4.6.1.2"/>
    </reaction>
</comment>
<protein>
    <recommendedName>
        <fullName evidence="3 12">Guanylate cyclase</fullName>
        <ecNumber evidence="3 12">4.6.1.2</ecNumber>
    </recommendedName>
</protein>
<keyword evidence="7 15" id="KW-0472">Membrane</keyword>
<evidence type="ECO:0000256" key="5">
    <source>
        <dbReference type="ARBA" id="ARBA00022741"/>
    </source>
</evidence>
<dbReference type="GO" id="GO:0005524">
    <property type="term" value="F:ATP binding"/>
    <property type="evidence" value="ECO:0007669"/>
    <property type="project" value="InterPro"/>
</dbReference>
<feature type="compositionally biased region" description="Low complexity" evidence="14">
    <location>
        <begin position="57"/>
        <end position="77"/>
    </location>
</feature>
<dbReference type="EnsemblMetazoa" id="AGAP029626-RA">
    <property type="protein sequence ID" value="AGAP029626-PA"/>
    <property type="gene ID" value="AGAP029626"/>
</dbReference>
<evidence type="ECO:0000256" key="10">
    <source>
        <dbReference type="ARBA" id="ARBA00023293"/>
    </source>
</evidence>
<feature type="compositionally biased region" description="Polar residues" evidence="14">
    <location>
        <begin position="1633"/>
        <end position="1644"/>
    </location>
</feature>
<dbReference type="InterPro" id="IPR000719">
    <property type="entry name" value="Prot_kinase_dom"/>
</dbReference>
<dbReference type="Pfam" id="PF00211">
    <property type="entry name" value="Guanylate_cyc"/>
    <property type="match status" value="1"/>
</dbReference>
<dbReference type="Proteomes" id="UP000007062">
    <property type="component" value="Chromosome 2R"/>
</dbReference>
<reference evidence="16 17" key="1">
    <citation type="journal article" date="2002" name="Science">
        <title>The genome sequence of the malaria mosquito Anopheles gambiae.</title>
        <authorList>
            <person name="Holt R.A."/>
            <person name="Subramanian G.M."/>
            <person name="Halpern A."/>
            <person name="Sutton G.G."/>
            <person name="Charlab R."/>
            <person name="Nusskern D.R."/>
            <person name="Wincker P."/>
            <person name="Clark A.G."/>
            <person name="Ribeiro J.M."/>
            <person name="Wides R."/>
            <person name="Salzberg S.L."/>
            <person name="Loftus B."/>
            <person name="Yandell M."/>
            <person name="Majoros W.H."/>
            <person name="Rusch D.B."/>
            <person name="Lai Z."/>
            <person name="Kraft C.L."/>
            <person name="Abril J.F."/>
            <person name="Anthouard V."/>
            <person name="Arensburger P."/>
            <person name="Atkinson P.W."/>
            <person name="Baden H."/>
            <person name="de Berardinis V."/>
            <person name="Baldwin D."/>
            <person name="Benes V."/>
            <person name="Biedler J."/>
            <person name="Blass C."/>
            <person name="Bolanos R."/>
            <person name="Boscus D."/>
            <person name="Barnstead M."/>
            <person name="Cai S."/>
            <person name="Center A."/>
            <person name="Chaturverdi K."/>
            <person name="Christophides G.K."/>
            <person name="Chrystal M.A."/>
            <person name="Clamp M."/>
            <person name="Cravchik A."/>
            <person name="Curwen V."/>
            <person name="Dana A."/>
            <person name="Delcher A."/>
            <person name="Dew I."/>
            <person name="Evans C.A."/>
            <person name="Flanigan M."/>
            <person name="Grundschober-Freimoser A."/>
            <person name="Friedli L."/>
            <person name="Gu Z."/>
            <person name="Guan P."/>
            <person name="Guigo R."/>
            <person name="Hillenmeyer M.E."/>
            <person name="Hladun S.L."/>
            <person name="Hogan J.R."/>
            <person name="Hong Y.S."/>
            <person name="Hoover J."/>
            <person name="Jaillon O."/>
            <person name="Ke Z."/>
            <person name="Kodira C."/>
            <person name="Kokoza E."/>
            <person name="Koutsos A."/>
            <person name="Letunic I."/>
            <person name="Levitsky A."/>
            <person name="Liang Y."/>
            <person name="Lin J.J."/>
            <person name="Lobo N.F."/>
            <person name="Lopez J.R."/>
            <person name="Malek J.A."/>
            <person name="McIntosh T.C."/>
            <person name="Meister S."/>
            <person name="Miller J."/>
            <person name="Mobarry C."/>
            <person name="Mongin E."/>
            <person name="Murphy S.D."/>
            <person name="O'Brochta D.A."/>
            <person name="Pfannkoch C."/>
            <person name="Qi R."/>
            <person name="Regier M.A."/>
            <person name="Remington K."/>
            <person name="Shao H."/>
            <person name="Sharakhova M.V."/>
            <person name="Sitter C.D."/>
            <person name="Shetty J."/>
            <person name="Smith T.J."/>
            <person name="Strong R."/>
            <person name="Sun J."/>
            <person name="Thomasova D."/>
            <person name="Ton L.Q."/>
            <person name="Topalis P."/>
            <person name="Tu Z."/>
            <person name="Unger M.F."/>
            <person name="Walenz B."/>
            <person name="Wang A."/>
            <person name="Wang J."/>
            <person name="Wang M."/>
            <person name="Wang X."/>
            <person name="Woodford K.J."/>
            <person name="Wortman J.R."/>
            <person name="Wu M."/>
            <person name="Yao A."/>
            <person name="Zdobnov E.M."/>
            <person name="Zhang H."/>
            <person name="Zhao Q."/>
            <person name="Zhao S."/>
            <person name="Zhu S.C."/>
            <person name="Zhimulev I."/>
            <person name="Coluzzi M."/>
            <person name="della Torre A."/>
            <person name="Roth C.W."/>
            <person name="Louis C."/>
            <person name="Kalush F."/>
            <person name="Mural R.J."/>
            <person name="Myers E.W."/>
            <person name="Adams M.D."/>
            <person name="Smith H.O."/>
            <person name="Broder S."/>
            <person name="Gardner M.J."/>
            <person name="Fraser C.M."/>
            <person name="Birney E."/>
            <person name="Bork P."/>
            <person name="Brey P.T."/>
            <person name="Venter J.C."/>
            <person name="Weissenbach J."/>
            <person name="Kafatos F.C."/>
            <person name="Collins F.H."/>
            <person name="Hoffman S.L."/>
        </authorList>
    </citation>
    <scope>NUCLEOTIDE SEQUENCE [LARGE SCALE GENOMIC DNA]</scope>
    <source>
        <strain evidence="16 17">PEST</strain>
    </source>
</reference>
<dbReference type="InterPro" id="IPR050401">
    <property type="entry name" value="Cyclic_nucleotide_synthase"/>
</dbReference>
<dbReference type="FunFam" id="3.30.70.1230:FF:000039">
    <property type="entry name" value="Guanylate cyclase"/>
    <property type="match status" value="1"/>
</dbReference>
<comment type="similarity">
    <text evidence="11">Belongs to the adenylyl cyclase class-4/guanylyl cyclase family.</text>
</comment>
<dbReference type="Gene3D" id="3.30.70.1230">
    <property type="entry name" value="Nucleotide cyclase"/>
    <property type="match status" value="1"/>
</dbReference>
<name>A0A453Z0C3_ANOGA</name>
<keyword evidence="13" id="KW-0175">Coiled coil</keyword>
<keyword evidence="17" id="KW-1185">Reference proteome</keyword>
<feature type="compositionally biased region" description="Low complexity" evidence="14">
    <location>
        <begin position="84"/>
        <end position="98"/>
    </location>
</feature>
<keyword evidence="6 15" id="KW-1133">Transmembrane helix</keyword>
<reference evidence="16" key="3">
    <citation type="submission" date="2020-05" db="UniProtKB">
        <authorList>
            <consortium name="EnsemblMetazoa"/>
        </authorList>
    </citation>
    <scope>IDENTIFICATION</scope>
    <source>
        <strain evidence="16">PEST</strain>
    </source>
</reference>
<evidence type="ECO:0000256" key="1">
    <source>
        <dbReference type="ARBA" id="ARBA00001436"/>
    </source>
</evidence>
<feature type="region of interest" description="Disordered" evidence="14">
    <location>
        <begin position="551"/>
        <end position="572"/>
    </location>
</feature>
<evidence type="ECO:0000256" key="6">
    <source>
        <dbReference type="ARBA" id="ARBA00022989"/>
    </source>
</evidence>
<feature type="coiled-coil region" evidence="13">
    <location>
        <begin position="1119"/>
        <end position="1146"/>
    </location>
</feature>
<feature type="region of interest" description="Disordered" evidence="14">
    <location>
        <begin position="1633"/>
        <end position="1667"/>
    </location>
</feature>
<keyword evidence="10 12" id="KW-0141">cGMP biosynthesis</keyword>
<dbReference type="GO" id="GO:0004672">
    <property type="term" value="F:protein kinase activity"/>
    <property type="evidence" value="ECO:0007669"/>
    <property type="project" value="InterPro"/>
</dbReference>
<feature type="region of interest" description="Disordered" evidence="14">
    <location>
        <begin position="1681"/>
        <end position="1741"/>
    </location>
</feature>
<feature type="compositionally biased region" description="Pro residues" evidence="14">
    <location>
        <begin position="477"/>
        <end position="488"/>
    </location>
</feature>
<dbReference type="SUPFAM" id="SSF56112">
    <property type="entry name" value="Protein kinase-like (PK-like)"/>
    <property type="match status" value="1"/>
</dbReference>
<dbReference type="CDD" id="cd07302">
    <property type="entry name" value="CHD"/>
    <property type="match status" value="1"/>
</dbReference>
<dbReference type="VEuPathDB" id="VectorBase:AGAMI1_002187"/>
<dbReference type="InterPro" id="IPR018297">
    <property type="entry name" value="A/G_cyclase_CS"/>
</dbReference>
<dbReference type="PANTHER" id="PTHR11920">
    <property type="entry name" value="GUANYLYL CYCLASE"/>
    <property type="match status" value="1"/>
</dbReference>
<evidence type="ECO:0000256" key="15">
    <source>
        <dbReference type="SAM" id="Phobius"/>
    </source>
</evidence>
<proteinExistence type="inferred from homology"/>
<feature type="transmembrane region" description="Helical" evidence="15">
    <location>
        <begin position="740"/>
        <end position="764"/>
    </location>
</feature>
<dbReference type="VEuPathDB" id="VectorBase:AGAP029626"/>
<dbReference type="PROSITE" id="PS00452">
    <property type="entry name" value="GUANYLATE_CYCLASE_1"/>
    <property type="match status" value="1"/>
</dbReference>
<sequence length="1741" mass="190682">MVTHRKPPFYRMCNDATQRRLPIFAVLFLNLFIDLTTIDGHVLPRPLATSTVTTFTTSTSIPSTTSISSTTTTTGSTAGERNFSTAGSNTAGTSATPSLPSRSVPFDLSTLTNIAPFGTRTSATNFSTESNVRANQHTGTVPYGEGEVNNTAGGRVLVVVPDNFGIGQLRQGFRNFVTLLQSNRPPVPSDRIDQNGTLLDSLIQFRPWRDMVAFERWLEDPAFATVLYMSDEGDSFIGYCDSLSTHLSAIYRKSVLFWPCPRMKATEKFIPSYETVSFAVKSIAQQLNWTEAVLLATDANRALSLALASNLHIPYTIAMDATSIPSSFNDSNGKVVIICSSINSPQTISVINQLKQYSRTKILLLDLVGTIFNSNNVLYRRLAENGAEPFGEALRHRRNLLVLTILTEKFRSFLHRLHGVDLGDYKHISENLLKIRLMDDKLPRDTGNDDDGDGADGFNATTDDAAAPSSYGDEQPAPVPDLPPLLPPHPPEMLLELLSLATNGTNASESCDFHYLLTQVANWYEILAQTFDTARCQTLFGSYCEADAGHGADSAGDRNLHHPSSSPVNNETDRALANRSLEATIDEIERFCDLFLASYDRLLADELSTITNTITSSSSKANASWSWGAEATPPPTTDHLLMFGEHFYFFDYLLAVAEDAQARDGPGYGQHRKFQFDFVAFDFKNISHRRTAVMWRPFLILQQSQLHRHQFSMHPVPPGYADWVVEATLETIWICGVLCWAIVGLVGLIAVAMIVGSIVFSIAVRNYIIKTRLSKGPNKIVLSPSDFVFPVDMRRVDEGIEAMLCCWLQQLQEFGGPEVEKPDLLKGSIGSLKNLGLPAPTKPSSGSETLIRHSTAAIDHKARYNGDLVQLKEIPSSSASHELKTKAMDLLVMAHGLRHENINPLIGWLNEPSRTALVFEHCSRGSLQDVLIMDEIKLDWSFRLSLLTDLVRGMRYLHASPLRVHGSLSSRNCVVDARWVLKITDYGMLSFYEAQGIAPAPRNAKELLWTAPEALRDSRTYPKAGTQPADVYAFGIIMQEVVVRGEPYCMLSLTPDEIIAKIKKPPPLIRPSVSKGAAPPEAINIMRQCWAENPEMRPDFATICERFKQLNHGRKVNFVDTMFQMLEKYSNNLEELIRERTELLDIERKKTEQLLNRMLPSSVAEKLKLGLAVEPEEFAEVTIYFSDIVGFTTIAAHCTPVQVVDLLNDLYTCFDATINAYNVYKVETIGDAYMVVSGLPVRTPDHAEQIATMALDLLSQSGHFKVRHLPGVPLQLRIGLHTGPCCAGVVGLTMPRYCLFGDTVNTASRMESTGSSWRIHMSQQTCNLLEKAGGYVIEPRGPIEIKGKGKMHTYWLLGKKGFDKALPPPPPIGESHGLDVAILKHSLFQSQQDHGAKINNASIQSNTCSTANHSSSHSPSVAGESIDVKVEITPPVPPSLDPGQQQQQPGQDTAAVLSTSFSIESSSSNNTFTLNLGEFGQPKASPLPSPQARKLSEVIADGSFLSAGATFDRLNPSPSSASASSTRLFKRIEELIDLSSPYNYYKCLSPSENNLSQCTESRYGSYQLRSDSCSSKPGSTRFLRRQFSLDKDDVGPSSGGHGVATLSAKATLDTISSISVDREQLARMGTLTSIPSISSTNSATLPGGGQKQRSLAMHRQQSASVAQDLEKIEEIPLSPQSFIINHTGGGGGGGGGGSSSTSSLQSEVNERGRSFRNGASTAPNGHSGKELRLSVEALGLR</sequence>
<dbReference type="GO" id="GO:0007168">
    <property type="term" value="P:receptor guanylyl cyclase signaling pathway"/>
    <property type="evidence" value="ECO:0000318"/>
    <property type="project" value="GO_Central"/>
</dbReference>
<evidence type="ECO:0000256" key="7">
    <source>
        <dbReference type="ARBA" id="ARBA00023136"/>
    </source>
</evidence>
<dbReference type="SMART" id="SM00044">
    <property type="entry name" value="CYCc"/>
    <property type="match status" value="1"/>
</dbReference>
<organism evidence="16 17">
    <name type="scientific">Anopheles gambiae</name>
    <name type="common">African malaria mosquito</name>
    <dbReference type="NCBI Taxonomy" id="7165"/>
    <lineage>
        <taxon>Eukaryota</taxon>
        <taxon>Metazoa</taxon>
        <taxon>Ecdysozoa</taxon>
        <taxon>Arthropoda</taxon>
        <taxon>Hexapoda</taxon>
        <taxon>Insecta</taxon>
        <taxon>Pterygota</taxon>
        <taxon>Neoptera</taxon>
        <taxon>Endopterygota</taxon>
        <taxon>Diptera</taxon>
        <taxon>Nematocera</taxon>
        <taxon>Culicoidea</taxon>
        <taxon>Culicidae</taxon>
        <taxon>Anophelinae</taxon>
        <taxon>Anopheles</taxon>
    </lineage>
</organism>
<dbReference type="Gene3D" id="6.10.250.780">
    <property type="match status" value="1"/>
</dbReference>
<feature type="transmembrane region" description="Helical" evidence="15">
    <location>
        <begin position="21"/>
        <end position="43"/>
    </location>
</feature>
<dbReference type="FunFam" id="1.10.510.10:FF:000801">
    <property type="entry name" value="Guanylate cyclase"/>
    <property type="match status" value="1"/>
</dbReference>
<evidence type="ECO:0000313" key="17">
    <source>
        <dbReference type="Proteomes" id="UP000007062"/>
    </source>
</evidence>
<feature type="region of interest" description="Disordered" evidence="14">
    <location>
        <begin position="1432"/>
        <end position="1455"/>
    </location>
</feature>
<dbReference type="InterPro" id="IPR029787">
    <property type="entry name" value="Nucleotide_cyclase"/>
</dbReference>
<dbReference type="Gene3D" id="1.10.510.10">
    <property type="entry name" value="Transferase(Phosphotransferase) domain 1"/>
    <property type="match status" value="1"/>
</dbReference>
<dbReference type="GO" id="GO:0001653">
    <property type="term" value="F:peptide receptor activity"/>
    <property type="evidence" value="ECO:0000318"/>
    <property type="project" value="GO_Central"/>
</dbReference>